<feature type="region of interest" description="Disordered" evidence="1">
    <location>
        <begin position="52"/>
        <end position="108"/>
    </location>
</feature>
<evidence type="ECO:0000313" key="3">
    <source>
        <dbReference type="Proteomes" id="UP000567885"/>
    </source>
</evidence>
<dbReference type="EMBL" id="JAAGWQ010000068">
    <property type="protein sequence ID" value="KAF5671348.1"/>
    <property type="molecule type" value="Genomic_DNA"/>
</dbReference>
<proteinExistence type="predicted"/>
<name>A0A8H5TJP2_FUSHE</name>
<protein>
    <submittedName>
        <fullName evidence="2">Uncharacterized protein</fullName>
    </submittedName>
</protein>
<organism evidence="2 3">
    <name type="scientific">Fusarium heterosporum</name>
    <dbReference type="NCBI Taxonomy" id="42747"/>
    <lineage>
        <taxon>Eukaryota</taxon>
        <taxon>Fungi</taxon>
        <taxon>Dikarya</taxon>
        <taxon>Ascomycota</taxon>
        <taxon>Pezizomycotina</taxon>
        <taxon>Sordariomycetes</taxon>
        <taxon>Hypocreomycetidae</taxon>
        <taxon>Hypocreales</taxon>
        <taxon>Nectriaceae</taxon>
        <taxon>Fusarium</taxon>
        <taxon>Fusarium heterosporum species complex</taxon>
    </lineage>
</organism>
<accession>A0A8H5TJP2</accession>
<dbReference type="OrthoDB" id="5103494at2759"/>
<evidence type="ECO:0000256" key="1">
    <source>
        <dbReference type="SAM" id="MobiDB-lite"/>
    </source>
</evidence>
<dbReference type="AlphaFoldDB" id="A0A8H5TJP2"/>
<keyword evidence="3" id="KW-1185">Reference proteome</keyword>
<comment type="caution">
    <text evidence="2">The sequence shown here is derived from an EMBL/GenBank/DDBJ whole genome shotgun (WGS) entry which is preliminary data.</text>
</comment>
<sequence length="364" mass="40786">MAEPPLFVEDDLRVDLAQGTVYVVINGREIPTYTLTPIGYLANVYREGSYPTSSATLRSASTPARTPTAPASPHASAPAPALVPAPAPAPALAPAPPELPRRSPSQRVMEARDIDVDRHVTQRRAANTRIYLHSMLSTEEKKQLFIIAGRVGFCNKPPSRLTVGDWERFLDHIFDGWNSAQSAPRDEKVPDRKFSHTHIPVGFLRSTLPFSDTQKRAKVTVQKPERVAGATVYFGLSLNFEADCIQWLWRDSTNSALSSKYVKLQDGYTHARIRAEAVANYDSHERQRVQQHNQKYVITCARRVIKKWAERDPDHLPVIDDTEFPHDIVPAVFANPIMANEVERWAAIADFAEPNFHGVNVLIR</sequence>
<gene>
    <name evidence="2" type="ORF">FHETE_4155</name>
</gene>
<feature type="compositionally biased region" description="Pro residues" evidence="1">
    <location>
        <begin position="81"/>
        <end position="98"/>
    </location>
</feature>
<feature type="compositionally biased region" description="Low complexity" evidence="1">
    <location>
        <begin position="59"/>
        <end position="80"/>
    </location>
</feature>
<reference evidence="2 3" key="1">
    <citation type="submission" date="2020-05" db="EMBL/GenBank/DDBJ databases">
        <title>Identification and distribution of gene clusters putatively required for synthesis of sphingolipid metabolism inhibitors in phylogenetically diverse species of the filamentous fungus Fusarium.</title>
        <authorList>
            <person name="Kim H.-S."/>
            <person name="Busman M."/>
            <person name="Brown D.W."/>
            <person name="Divon H."/>
            <person name="Uhlig S."/>
            <person name="Proctor R.H."/>
        </authorList>
    </citation>
    <scope>NUCLEOTIDE SEQUENCE [LARGE SCALE GENOMIC DNA]</scope>
    <source>
        <strain evidence="2 3">NRRL 20693</strain>
    </source>
</reference>
<dbReference type="Proteomes" id="UP000567885">
    <property type="component" value="Unassembled WGS sequence"/>
</dbReference>
<evidence type="ECO:0000313" key="2">
    <source>
        <dbReference type="EMBL" id="KAF5671348.1"/>
    </source>
</evidence>